<dbReference type="EMBL" id="VSSQ01009781">
    <property type="protein sequence ID" value="MPM42581.1"/>
    <property type="molecule type" value="Genomic_DNA"/>
</dbReference>
<proteinExistence type="predicted"/>
<evidence type="ECO:0000313" key="1">
    <source>
        <dbReference type="EMBL" id="MPM42581.1"/>
    </source>
</evidence>
<name>A0A644ZRR8_9ZZZZ</name>
<reference evidence="1" key="1">
    <citation type="submission" date="2019-08" db="EMBL/GenBank/DDBJ databases">
        <authorList>
            <person name="Kucharzyk K."/>
            <person name="Murdoch R.W."/>
            <person name="Higgins S."/>
            <person name="Loffler F."/>
        </authorList>
    </citation>
    <scope>NUCLEOTIDE SEQUENCE</scope>
</reference>
<comment type="caution">
    <text evidence="1">The sequence shown here is derived from an EMBL/GenBank/DDBJ whole genome shotgun (WGS) entry which is preliminary data.</text>
</comment>
<dbReference type="AlphaFoldDB" id="A0A644ZRR8"/>
<dbReference type="AntiFam" id="ANF00007">
    <property type="entry name" value="Shadow ORF (opposite clpB)"/>
</dbReference>
<organism evidence="1">
    <name type="scientific">bioreactor metagenome</name>
    <dbReference type="NCBI Taxonomy" id="1076179"/>
    <lineage>
        <taxon>unclassified sequences</taxon>
        <taxon>metagenomes</taxon>
        <taxon>ecological metagenomes</taxon>
    </lineage>
</organism>
<gene>
    <name evidence="1" type="ORF">SDC9_89247</name>
</gene>
<sequence length="307" mass="34557">MQNLRQAQQLIALAFHEAGDGNSRPARDDTGNLLLRHAVVQIGCFVHAGLRELFLALEFGGELRQFAVFQLGGLVEVVGALRLGDLRIGTLNLLAQALHLADGGFLVFPLGLHFVEARAQFREFALNLFQMLFAELIRLLFQRGFLNFELHDLSAGRVQLGGHAVQLGLDQRAGLVDKVNRLVRQESIRNITVTQRCGRNQRRVLNLDAVEHLISFLESAQNRNRVLNGWLLDQHRLEPALQRGILLDVLAIFVQRCRADAVQFTTREHRLEQVARVHRALGFSRADDGVKLIDEENDLTLAFFDLV</sequence>
<accession>A0A644ZRR8</accession>
<protein>
    <submittedName>
        <fullName evidence="1">Uncharacterized protein</fullName>
    </submittedName>
</protein>